<evidence type="ECO:0000313" key="2">
    <source>
        <dbReference type="Proteomes" id="UP000003843"/>
    </source>
</evidence>
<evidence type="ECO:0000313" key="1">
    <source>
        <dbReference type="EMBL" id="EEZ76464.1"/>
    </source>
</evidence>
<reference evidence="1 2" key="1">
    <citation type="submission" date="2009-10" db="EMBL/GenBank/DDBJ databases">
        <authorList>
            <person name="Weinstock G."/>
            <person name="Sodergren E."/>
            <person name="Clifton S."/>
            <person name="Fulton L."/>
            <person name="Fulton B."/>
            <person name="Courtney L."/>
            <person name="Fronick C."/>
            <person name="Harrison M."/>
            <person name="Strong C."/>
            <person name="Farmer C."/>
            <person name="Delahaunty K."/>
            <person name="Markovic C."/>
            <person name="Hall O."/>
            <person name="Minx P."/>
            <person name="Tomlinson C."/>
            <person name="Mitreva M."/>
            <person name="Nelson J."/>
            <person name="Hou S."/>
            <person name="Wollam A."/>
            <person name="Pepin K.H."/>
            <person name="Johnson M."/>
            <person name="Bhonagiri V."/>
            <person name="Nash W.E."/>
            <person name="Warren W."/>
            <person name="Chinwalla A."/>
            <person name="Mardis E.R."/>
            <person name="Wilson R.K."/>
        </authorList>
    </citation>
    <scope>NUCLEOTIDE SEQUENCE [LARGE SCALE GENOMIC DNA]</scope>
    <source>
        <strain evidence="1 2">ATCC 23970</strain>
    </source>
</reference>
<comment type="caution">
    <text evidence="1">The sequence shown here is derived from an EMBL/GenBank/DDBJ whole genome shotgun (WGS) entry which is preliminary data.</text>
</comment>
<proteinExistence type="predicted"/>
<name>D0W780_NEILA</name>
<sequence>MRDAIAERLARSGQDAEIVRRLKERFDNELGGVYFPLARFGDYLVVVKDADGNNVNVSRAETLSETENCAMR</sequence>
<protein>
    <submittedName>
        <fullName evidence="1">Uncharacterized protein</fullName>
    </submittedName>
</protein>
<dbReference type="EMBL" id="ACEQ02000004">
    <property type="protein sequence ID" value="EEZ76464.1"/>
    <property type="molecule type" value="Genomic_DNA"/>
</dbReference>
<dbReference type="AlphaFoldDB" id="D0W780"/>
<gene>
    <name evidence="1" type="ORF">NEILACOT_03378</name>
</gene>
<dbReference type="Proteomes" id="UP000003843">
    <property type="component" value="Unassembled WGS sequence"/>
</dbReference>
<organism evidence="1 2">
    <name type="scientific">Neisseria lactamica ATCC 23970</name>
    <dbReference type="NCBI Taxonomy" id="546265"/>
    <lineage>
        <taxon>Bacteria</taxon>
        <taxon>Pseudomonadati</taxon>
        <taxon>Pseudomonadota</taxon>
        <taxon>Betaproteobacteria</taxon>
        <taxon>Neisseriales</taxon>
        <taxon>Neisseriaceae</taxon>
        <taxon>Neisseria</taxon>
    </lineage>
</organism>
<accession>D0W780</accession>